<comment type="caution">
    <text evidence="2">The sequence shown here is derived from an EMBL/GenBank/DDBJ whole genome shotgun (WGS) entry which is preliminary data.</text>
</comment>
<protein>
    <submittedName>
        <fullName evidence="2">CHASE domain containing histidine kinase protein</fullName>
    </submittedName>
</protein>
<keyword evidence="2" id="KW-0808">Transferase</keyword>
<evidence type="ECO:0000313" key="2">
    <source>
        <dbReference type="EMBL" id="GER39141.1"/>
    </source>
</evidence>
<dbReference type="GO" id="GO:0016301">
    <property type="term" value="F:kinase activity"/>
    <property type="evidence" value="ECO:0007669"/>
    <property type="project" value="UniProtKB-KW"/>
</dbReference>
<feature type="region of interest" description="Disordered" evidence="1">
    <location>
        <begin position="1"/>
        <end position="30"/>
    </location>
</feature>
<dbReference type="AlphaFoldDB" id="A0A5A7Q2K3"/>
<dbReference type="OrthoDB" id="10632509at2759"/>
<gene>
    <name evidence="2" type="ORF">STAS_15688</name>
</gene>
<evidence type="ECO:0000256" key="1">
    <source>
        <dbReference type="SAM" id="MobiDB-lite"/>
    </source>
</evidence>
<accession>A0A5A7Q2K3</accession>
<name>A0A5A7Q2K3_STRAF</name>
<dbReference type="Proteomes" id="UP000325081">
    <property type="component" value="Unassembled WGS sequence"/>
</dbReference>
<proteinExistence type="predicted"/>
<keyword evidence="3" id="KW-1185">Reference proteome</keyword>
<dbReference type="EMBL" id="BKCP01005572">
    <property type="protein sequence ID" value="GER39141.1"/>
    <property type="molecule type" value="Genomic_DNA"/>
</dbReference>
<reference evidence="3" key="1">
    <citation type="journal article" date="2019" name="Curr. Biol.">
        <title>Genome Sequence of Striga asiatica Provides Insight into the Evolution of Plant Parasitism.</title>
        <authorList>
            <person name="Yoshida S."/>
            <person name="Kim S."/>
            <person name="Wafula E.K."/>
            <person name="Tanskanen J."/>
            <person name="Kim Y.M."/>
            <person name="Honaas L."/>
            <person name="Yang Z."/>
            <person name="Spallek T."/>
            <person name="Conn C.E."/>
            <person name="Ichihashi Y."/>
            <person name="Cheong K."/>
            <person name="Cui S."/>
            <person name="Der J.P."/>
            <person name="Gundlach H."/>
            <person name="Jiao Y."/>
            <person name="Hori C."/>
            <person name="Ishida J.K."/>
            <person name="Kasahara H."/>
            <person name="Kiba T."/>
            <person name="Kim M.S."/>
            <person name="Koo N."/>
            <person name="Laohavisit A."/>
            <person name="Lee Y.H."/>
            <person name="Lumba S."/>
            <person name="McCourt P."/>
            <person name="Mortimer J.C."/>
            <person name="Mutuku J.M."/>
            <person name="Nomura T."/>
            <person name="Sasaki-Sekimoto Y."/>
            <person name="Seto Y."/>
            <person name="Wang Y."/>
            <person name="Wakatake T."/>
            <person name="Sakakibara H."/>
            <person name="Demura T."/>
            <person name="Yamaguchi S."/>
            <person name="Yoneyama K."/>
            <person name="Manabe R.I."/>
            <person name="Nelson D.C."/>
            <person name="Schulman A.H."/>
            <person name="Timko M.P."/>
            <person name="dePamphilis C.W."/>
            <person name="Choi D."/>
            <person name="Shirasu K."/>
        </authorList>
    </citation>
    <scope>NUCLEOTIDE SEQUENCE [LARGE SCALE GENOMIC DNA]</scope>
    <source>
        <strain evidence="3">cv. UVA1</strain>
    </source>
</reference>
<evidence type="ECO:0000313" key="3">
    <source>
        <dbReference type="Proteomes" id="UP000325081"/>
    </source>
</evidence>
<feature type="compositionally biased region" description="Polar residues" evidence="1">
    <location>
        <begin position="14"/>
        <end position="26"/>
    </location>
</feature>
<keyword evidence="2" id="KW-0418">Kinase</keyword>
<sequence>MKLLKEGHARAKSNRTPSTEHASSSGKGLEGLAEPIKRAKEWCYGESPLRYRLSGIISLSKRVSILRLDQNHLKLLLVASGQFPACFKSLLAMESFPLNSDGLVDRIDAPGSLIMFALELSFSVMVEGQWHNGDCTRLSVERGRKSLNRYAANRTNEGIFTPDDRLSLNRPFVLFANYSGYKVSSFRSSPFSRATSCPSSSPIGDALSDSSRGRFNHPLYDMIHSVEKQISKKQARVEEEFSTKSKPVQPPLLSIRLLPDPITAILRL</sequence>
<organism evidence="2 3">
    <name type="scientific">Striga asiatica</name>
    <name type="common">Asiatic witchweed</name>
    <name type="synonym">Buchnera asiatica</name>
    <dbReference type="NCBI Taxonomy" id="4170"/>
    <lineage>
        <taxon>Eukaryota</taxon>
        <taxon>Viridiplantae</taxon>
        <taxon>Streptophyta</taxon>
        <taxon>Embryophyta</taxon>
        <taxon>Tracheophyta</taxon>
        <taxon>Spermatophyta</taxon>
        <taxon>Magnoliopsida</taxon>
        <taxon>eudicotyledons</taxon>
        <taxon>Gunneridae</taxon>
        <taxon>Pentapetalae</taxon>
        <taxon>asterids</taxon>
        <taxon>lamiids</taxon>
        <taxon>Lamiales</taxon>
        <taxon>Orobanchaceae</taxon>
        <taxon>Buchnereae</taxon>
        <taxon>Striga</taxon>
    </lineage>
</organism>